<feature type="region of interest" description="Disordered" evidence="1">
    <location>
        <begin position="55"/>
        <end position="90"/>
    </location>
</feature>
<evidence type="ECO:0000313" key="2">
    <source>
        <dbReference type="EMBL" id="KAK4545927.1"/>
    </source>
</evidence>
<dbReference type="AlphaFoldDB" id="A0AAV9JKC4"/>
<protein>
    <recommendedName>
        <fullName evidence="4">Leucine rich repeat protein</fullName>
    </recommendedName>
</protein>
<feature type="compositionally biased region" description="Basic and acidic residues" evidence="1">
    <location>
        <begin position="127"/>
        <end position="137"/>
    </location>
</feature>
<sequence>MTKSGRLLGNIKHSWVFANLPTLLHKARCGPVAPSFVNSSAEDESDPVFSFALTRPAEDNLHDSNDTSTCDSEPGEDMGKSNKFDFTNRPSSGVKLGNSISSLLTKEADKVINKARKQSTDSSAGSSEKEPPSHHVDLQAPNKALGDDGVCALADGLEVALRSGTSLTSLALEDLNLSGNSVTTAGLARLAPVIELAKYDLKTLNLSNNHVKVATDEEAEQWEAFLLAFKHCYKLRRLDLSGNTELGGRAVEIFARVHINEPAISPVPSGGDGSVLSLLSEKADEDDAASISGETGEDAEEDNDLAMAKSLSDARFLRRRCGLRSIPYITLHQTGLTDASALWLSYVVEDHYFPNQLTDDLNGIQAGSAVKAYQQGESNSGVDWANNKTTLGKDGLALLQKTDVLRRQTMLDDQSTLAGSLVVEVSMAGCEAGWPDRRMSTERRYSRSLPGHRRASIRSIHTIDGGEHEASELDSARRKIQRHLIEHDKASSVELWHIALRIVKYSRALLILAPPVRTSYFGDPIFNTLRQPTITHVSREVMAQANGHPQKLSIDTGKASRNSRGSYAATLTATSSGVPGEPELALTEVTNSPTTPKMIFKPHRKGAFSEGCDLPAVTQRLDSLILRDDSPERFVEYQQNRIMSATGGKTAYRDVSIPSHLPHQVVEYILSFIMTRKEREVLSAEQKRAAFAWGQEKLSLKTELEWRKKDEASQVWMMLDSINCLTYGQ</sequence>
<reference evidence="2 3" key="1">
    <citation type="submission" date="2021-11" db="EMBL/GenBank/DDBJ databases">
        <title>Black yeast isolated from Biological Soil Crust.</title>
        <authorList>
            <person name="Kurbessoian T."/>
        </authorList>
    </citation>
    <scope>NUCLEOTIDE SEQUENCE [LARGE SCALE GENOMIC DNA]</scope>
    <source>
        <strain evidence="2 3">CCFEE 5522</strain>
    </source>
</reference>
<accession>A0AAV9JKC4</accession>
<name>A0AAV9JKC4_9PEZI</name>
<dbReference type="InterPro" id="IPR032675">
    <property type="entry name" value="LRR_dom_sf"/>
</dbReference>
<keyword evidence="3" id="KW-1185">Reference proteome</keyword>
<dbReference type="EMBL" id="JAVFHQ010000017">
    <property type="protein sequence ID" value="KAK4545927.1"/>
    <property type="molecule type" value="Genomic_DNA"/>
</dbReference>
<evidence type="ECO:0008006" key="4">
    <source>
        <dbReference type="Google" id="ProtNLM"/>
    </source>
</evidence>
<evidence type="ECO:0000313" key="3">
    <source>
        <dbReference type="Proteomes" id="UP001324427"/>
    </source>
</evidence>
<dbReference type="SUPFAM" id="SSF52047">
    <property type="entry name" value="RNI-like"/>
    <property type="match status" value="1"/>
</dbReference>
<evidence type="ECO:0000256" key="1">
    <source>
        <dbReference type="SAM" id="MobiDB-lite"/>
    </source>
</evidence>
<dbReference type="Gene3D" id="3.80.10.10">
    <property type="entry name" value="Ribonuclease Inhibitor"/>
    <property type="match status" value="1"/>
</dbReference>
<dbReference type="Proteomes" id="UP001324427">
    <property type="component" value="Unassembled WGS sequence"/>
</dbReference>
<gene>
    <name evidence="2" type="ORF">LTR36_002491</name>
</gene>
<proteinExistence type="predicted"/>
<feature type="region of interest" description="Disordered" evidence="1">
    <location>
        <begin position="114"/>
        <end position="141"/>
    </location>
</feature>
<organism evidence="2 3">
    <name type="scientific">Oleoguttula mirabilis</name>
    <dbReference type="NCBI Taxonomy" id="1507867"/>
    <lineage>
        <taxon>Eukaryota</taxon>
        <taxon>Fungi</taxon>
        <taxon>Dikarya</taxon>
        <taxon>Ascomycota</taxon>
        <taxon>Pezizomycotina</taxon>
        <taxon>Dothideomycetes</taxon>
        <taxon>Dothideomycetidae</taxon>
        <taxon>Mycosphaerellales</taxon>
        <taxon>Teratosphaeriaceae</taxon>
        <taxon>Oleoguttula</taxon>
    </lineage>
</organism>
<comment type="caution">
    <text evidence="2">The sequence shown here is derived from an EMBL/GenBank/DDBJ whole genome shotgun (WGS) entry which is preliminary data.</text>
</comment>
<feature type="compositionally biased region" description="Basic and acidic residues" evidence="1">
    <location>
        <begin position="56"/>
        <end position="65"/>
    </location>
</feature>